<dbReference type="EMBL" id="RCOS01000108">
    <property type="protein sequence ID" value="RSN73856.1"/>
    <property type="molecule type" value="Genomic_DNA"/>
</dbReference>
<dbReference type="Gene3D" id="3.40.50.720">
    <property type="entry name" value="NAD(P)-binding Rossmann-like Domain"/>
    <property type="match status" value="1"/>
</dbReference>
<sequence length="213" mass="24171">AGLPLNPAPPLNYSITWSPEDLLDMYTRPAKIVKKGRVITVPALSYQELKYVPELNLWLEAFITDGLRTLIKTVKAEEMWEKTMRFPGHAEKIKLLIDLGFLSKNELMGIPVIKYSASVLSRSLPKDNDMAIVIVEAYGEGRRIRYSAIDFHDGENTAMSRMTGLTAVGILRLVLENKLDRGIRPPEIIGMDEDLFNNLIQWLKERGIKIAQY</sequence>
<feature type="non-terminal residue" evidence="3">
    <location>
        <position position="1"/>
    </location>
</feature>
<dbReference type="InterPro" id="IPR032095">
    <property type="entry name" value="Sacchrp_dh-like_C"/>
</dbReference>
<dbReference type="PANTHER" id="PTHR11133">
    <property type="entry name" value="SACCHAROPINE DEHYDROGENASE"/>
    <property type="match status" value="1"/>
</dbReference>
<name>A0A3R9RMK0_9CREN</name>
<reference evidence="3 4" key="1">
    <citation type="submission" date="2018-10" db="EMBL/GenBank/DDBJ databases">
        <title>Co-occurring genomic capacity for anaerobic methane metabolism and dissimilatory sulfite reduction discovered in the Korarchaeota.</title>
        <authorList>
            <person name="Mckay L.J."/>
            <person name="Dlakic M."/>
            <person name="Fields M.W."/>
            <person name="Delmont T.O."/>
            <person name="Eren A.M."/>
            <person name="Jay Z.J."/>
            <person name="Klingelsmith K.B."/>
            <person name="Rusch D.B."/>
            <person name="Inskeep W.P."/>
        </authorList>
    </citation>
    <scope>NUCLEOTIDE SEQUENCE [LARGE SCALE GENOMIC DNA]</scope>
    <source>
        <strain evidence="3 4">MDKW</strain>
    </source>
</reference>
<dbReference type="GO" id="GO:0016491">
    <property type="term" value="F:oxidoreductase activity"/>
    <property type="evidence" value="ECO:0007669"/>
    <property type="project" value="UniProtKB-KW"/>
</dbReference>
<evidence type="ECO:0000313" key="3">
    <source>
        <dbReference type="EMBL" id="RSN73856.1"/>
    </source>
</evidence>
<comment type="caution">
    <text evidence="3">The sequence shown here is derived from an EMBL/GenBank/DDBJ whole genome shotgun (WGS) entry which is preliminary data.</text>
</comment>
<accession>A0A3R9RMK0</accession>
<dbReference type="InterPro" id="IPR051168">
    <property type="entry name" value="AASS"/>
</dbReference>
<proteinExistence type="predicted"/>
<dbReference type="PANTHER" id="PTHR11133:SF22">
    <property type="entry name" value="ALPHA-AMINOADIPIC SEMIALDEHYDE SYNTHASE, MITOCHONDRIAL"/>
    <property type="match status" value="1"/>
</dbReference>
<evidence type="ECO:0000259" key="2">
    <source>
        <dbReference type="Pfam" id="PF16653"/>
    </source>
</evidence>
<dbReference type="Proteomes" id="UP000277582">
    <property type="component" value="Unassembled WGS sequence"/>
</dbReference>
<feature type="domain" description="Saccharopine dehydrogenase-like C-terminal" evidence="2">
    <location>
        <begin position="2"/>
        <end position="208"/>
    </location>
</feature>
<dbReference type="SUPFAM" id="SSF55347">
    <property type="entry name" value="Glyceraldehyde-3-phosphate dehydrogenase-like, C-terminal domain"/>
    <property type="match status" value="1"/>
</dbReference>
<evidence type="ECO:0000256" key="1">
    <source>
        <dbReference type="ARBA" id="ARBA00023002"/>
    </source>
</evidence>
<keyword evidence="4" id="KW-1185">Reference proteome</keyword>
<dbReference type="RefSeq" id="WP_272914432.1">
    <property type="nucleotide sequence ID" value="NZ_RCOS01000108.1"/>
</dbReference>
<gene>
    <name evidence="3" type="ORF">D6D85_09255</name>
</gene>
<keyword evidence="1" id="KW-0560">Oxidoreductase</keyword>
<evidence type="ECO:0000313" key="4">
    <source>
        <dbReference type="Proteomes" id="UP000277582"/>
    </source>
</evidence>
<protein>
    <submittedName>
        <fullName evidence="3">Saccharopine dehydrogenase family protein</fullName>
    </submittedName>
</protein>
<dbReference type="Pfam" id="PF16653">
    <property type="entry name" value="Sacchrp_dh_C"/>
    <property type="match status" value="1"/>
</dbReference>
<dbReference type="Gene3D" id="3.30.360.10">
    <property type="entry name" value="Dihydrodipicolinate Reductase, domain 2"/>
    <property type="match status" value="1"/>
</dbReference>
<organism evidence="3 4">
    <name type="scientific">Candidatus Methanodesulfokora washburnensis</name>
    <dbReference type="NCBI Taxonomy" id="2478471"/>
    <lineage>
        <taxon>Archaea</taxon>
        <taxon>Thermoproteota</taxon>
        <taxon>Candidatus Korarchaeia</taxon>
        <taxon>Candidatus Korarchaeia incertae sedis</taxon>
        <taxon>Candidatus Methanodesulfokora</taxon>
    </lineage>
</organism>
<dbReference type="AlphaFoldDB" id="A0A3R9RMK0"/>